<dbReference type="PRINTS" id="PR01874">
    <property type="entry name" value="DNAREPAIRADA"/>
</dbReference>
<dbReference type="InterPro" id="IPR041166">
    <property type="entry name" value="Rubredoxin_2"/>
</dbReference>
<dbReference type="GO" id="GO:0005524">
    <property type="term" value="F:ATP binding"/>
    <property type="evidence" value="ECO:0007669"/>
    <property type="project" value="UniProtKB-UniRule"/>
</dbReference>
<dbReference type="SMART" id="SM00382">
    <property type="entry name" value="AAA"/>
    <property type="match status" value="1"/>
</dbReference>
<name>A0A1G6A797_9BACT</name>
<feature type="short sequence motif" description="RadA KNRFG motif" evidence="11">
    <location>
        <begin position="259"/>
        <end position="263"/>
    </location>
</feature>
<dbReference type="SUPFAM" id="SSF54211">
    <property type="entry name" value="Ribosomal protein S5 domain 2-like"/>
    <property type="match status" value="1"/>
</dbReference>
<keyword evidence="2 11" id="KW-0547">Nucleotide-binding</keyword>
<dbReference type="GO" id="GO:0000725">
    <property type="term" value="P:recombinational repair"/>
    <property type="evidence" value="ECO:0007669"/>
    <property type="project" value="UniProtKB-UniRule"/>
</dbReference>
<evidence type="ECO:0000313" key="15">
    <source>
        <dbReference type="EMBL" id="SDB04318.1"/>
    </source>
</evidence>
<dbReference type="Pfam" id="PF18073">
    <property type="entry name" value="Zn_ribbon_LapB"/>
    <property type="match status" value="1"/>
</dbReference>
<dbReference type="InterPro" id="IPR014721">
    <property type="entry name" value="Ribsml_uS5_D2-typ_fold_subgr"/>
</dbReference>
<evidence type="ECO:0000256" key="13">
    <source>
        <dbReference type="RuleBase" id="RU003555"/>
    </source>
</evidence>
<dbReference type="InterPro" id="IPR020568">
    <property type="entry name" value="Ribosomal_Su5_D2-typ_SF"/>
</dbReference>
<evidence type="ECO:0000256" key="7">
    <source>
        <dbReference type="ARBA" id="ARBA00022840"/>
    </source>
</evidence>
<keyword evidence="10 11" id="KW-0234">DNA repair</keyword>
<dbReference type="AlphaFoldDB" id="A0A1G6A797"/>
<evidence type="ECO:0000256" key="6">
    <source>
        <dbReference type="ARBA" id="ARBA00022833"/>
    </source>
</evidence>
<keyword evidence="4 13" id="KW-0863">Zinc-finger</keyword>
<dbReference type="EMBL" id="FMXO01000001">
    <property type="protein sequence ID" value="SDB04318.1"/>
    <property type="molecule type" value="Genomic_DNA"/>
</dbReference>
<evidence type="ECO:0000256" key="5">
    <source>
        <dbReference type="ARBA" id="ARBA00022801"/>
    </source>
</evidence>
<dbReference type="STRING" id="617002.SAMN05660653_00204"/>
<comment type="similarity">
    <text evidence="11 13">Belongs to the RecA family. RadA subfamily.</text>
</comment>
<dbReference type="Gene3D" id="3.40.50.300">
    <property type="entry name" value="P-loop containing nucleotide triphosphate hydrolases"/>
    <property type="match status" value="1"/>
</dbReference>
<dbReference type="GO" id="GO:0016787">
    <property type="term" value="F:hydrolase activity"/>
    <property type="evidence" value="ECO:0007669"/>
    <property type="project" value="UniProtKB-KW"/>
</dbReference>
<dbReference type="InterPro" id="IPR014774">
    <property type="entry name" value="KaiC-like_dom"/>
</dbReference>
<dbReference type="NCBIfam" id="TIGR00416">
    <property type="entry name" value="sms"/>
    <property type="match status" value="1"/>
</dbReference>
<dbReference type="GO" id="GO:0008270">
    <property type="term" value="F:zinc ion binding"/>
    <property type="evidence" value="ECO:0007669"/>
    <property type="project" value="UniProtKB-KW"/>
</dbReference>
<comment type="domain">
    <text evidence="11">The middle region has homology to RecA with ATPase motifs including the RadA KNRFG motif, while the C-terminus is homologous to Lon protease.</text>
</comment>
<evidence type="ECO:0000256" key="1">
    <source>
        <dbReference type="ARBA" id="ARBA00022723"/>
    </source>
</evidence>
<evidence type="ECO:0000256" key="3">
    <source>
        <dbReference type="ARBA" id="ARBA00022763"/>
    </source>
</evidence>
<dbReference type="InterPro" id="IPR003593">
    <property type="entry name" value="AAA+_ATPase"/>
</dbReference>
<dbReference type="InterPro" id="IPR020588">
    <property type="entry name" value="RecA_ATP-bd"/>
</dbReference>
<evidence type="ECO:0000313" key="16">
    <source>
        <dbReference type="Proteomes" id="UP000198771"/>
    </source>
</evidence>
<keyword evidence="9 11" id="KW-0238">DNA-binding</keyword>
<feature type="binding site" evidence="11">
    <location>
        <begin position="101"/>
        <end position="108"/>
    </location>
    <ligand>
        <name>ATP</name>
        <dbReference type="ChEBI" id="CHEBI:30616"/>
    </ligand>
</feature>
<dbReference type="Gene3D" id="3.30.230.10">
    <property type="match status" value="1"/>
</dbReference>
<dbReference type="InterPro" id="IPR027417">
    <property type="entry name" value="P-loop_NTPase"/>
</dbReference>
<proteinExistence type="inferred from homology"/>
<evidence type="ECO:0000256" key="11">
    <source>
        <dbReference type="HAMAP-Rule" id="MF_01498"/>
    </source>
</evidence>
<accession>A0A1G6A797</accession>
<dbReference type="PANTHER" id="PTHR32472">
    <property type="entry name" value="DNA REPAIR PROTEIN RADA"/>
    <property type="match status" value="1"/>
</dbReference>
<dbReference type="Pfam" id="PF06745">
    <property type="entry name" value="ATPase"/>
    <property type="match status" value="1"/>
</dbReference>
<evidence type="ECO:0000256" key="9">
    <source>
        <dbReference type="ARBA" id="ARBA00023125"/>
    </source>
</evidence>
<dbReference type="InterPro" id="IPR004504">
    <property type="entry name" value="DNA_repair_RadA"/>
</dbReference>
<dbReference type="Proteomes" id="UP000198771">
    <property type="component" value="Unassembled WGS sequence"/>
</dbReference>
<dbReference type="GO" id="GO:0140664">
    <property type="term" value="F:ATP-dependent DNA damage sensor activity"/>
    <property type="evidence" value="ECO:0007669"/>
    <property type="project" value="InterPro"/>
</dbReference>
<keyword evidence="1 11" id="KW-0479">Metal-binding</keyword>
<evidence type="ECO:0000256" key="4">
    <source>
        <dbReference type="ARBA" id="ARBA00022771"/>
    </source>
</evidence>
<keyword evidence="7 11" id="KW-0067">ATP-binding</keyword>
<dbReference type="SUPFAM" id="SSF52540">
    <property type="entry name" value="P-loop containing nucleoside triphosphate hydrolases"/>
    <property type="match status" value="1"/>
</dbReference>
<keyword evidence="8 11" id="KW-0346">Stress response</keyword>
<evidence type="ECO:0000256" key="12">
    <source>
        <dbReference type="NCBIfam" id="TIGR00416"/>
    </source>
</evidence>
<reference evidence="15 16" key="1">
    <citation type="submission" date="2016-10" db="EMBL/GenBank/DDBJ databases">
        <authorList>
            <person name="de Groot N.N."/>
        </authorList>
    </citation>
    <scope>NUCLEOTIDE SEQUENCE [LARGE SCALE GENOMIC DNA]</scope>
    <source>
        <strain evidence="15 16">ASO4-2</strain>
    </source>
</reference>
<dbReference type="GO" id="GO:0005829">
    <property type="term" value="C:cytosol"/>
    <property type="evidence" value="ECO:0007669"/>
    <property type="project" value="TreeGrafter"/>
</dbReference>
<dbReference type="PANTHER" id="PTHR32472:SF10">
    <property type="entry name" value="DNA REPAIR PROTEIN RADA-LIKE PROTEIN"/>
    <property type="match status" value="1"/>
</dbReference>
<comment type="function">
    <text evidence="13">DNA-dependent ATPase involved in processing of recombination intermediates, plays a role in repairing DNA breaks. Stimulates the branch migration of RecA-mediated strand transfer reactions, allowing the 3' invading strand to extend heteroduplex DNA faster. Binds ssDNA in the presence of ADP but not other nucleotides, has ATPase activity that is stimulated by ssDNA and various branched DNA structures, but inhibited by SSB. Does not have RecA's homology-searching function.</text>
</comment>
<dbReference type="GO" id="GO:0003684">
    <property type="term" value="F:damaged DNA binding"/>
    <property type="evidence" value="ECO:0007669"/>
    <property type="project" value="InterPro"/>
</dbReference>
<evidence type="ECO:0000256" key="2">
    <source>
        <dbReference type="ARBA" id="ARBA00022741"/>
    </source>
</evidence>
<protein>
    <recommendedName>
        <fullName evidence="11 12">DNA repair protein RadA</fullName>
    </recommendedName>
</protein>
<keyword evidence="5" id="KW-0378">Hydrolase</keyword>
<keyword evidence="16" id="KW-1185">Reference proteome</keyword>
<feature type="domain" description="RecA family profile 1" evidence="14">
    <location>
        <begin position="72"/>
        <end position="222"/>
    </location>
</feature>
<sequence length="455" mass="49022">MPSRPNIDIFMKPRQISYVCSACAAETPRWQGQCPQCKGWNSLREAPKSAPAKPGHVSLAKPVSLMDEAEAAAESWKTGLPGLDELLGNGLMPGASMLLGGEPGIGKSTLLLQLAAQAAKAGRRVVYVSGEESLGQIKSRAQRLGSVVAQLKAMSSNRLEDFLSLILQPDAPALLVVDSIQTIVSDESEGLPGSVSQVRTVATRLVEACKGHGVCLILVGHVTKDGAIAGPKLLEHMVDTVLSLEGDRQHMFRLLRVSKNRFGPSNELLVFQMEQHGLTVVPDPSEYFLGDRDTGLSGTALVMALDGYRPFAVEVQALATKSFLPMPRRTVLGFDANRLHLLLAVLEKRLRLPLGQFDIYTKIGGGLRLQDPGLDLGVVAAVLSSFLDKPLPERAVLWGEVDLNGQIRPVLAQDVRKRQADRLGYTPILTPRSAENPKGLSNVQELARTLFGSEG</sequence>
<evidence type="ECO:0000256" key="10">
    <source>
        <dbReference type="ARBA" id="ARBA00023204"/>
    </source>
</evidence>
<evidence type="ECO:0000256" key="8">
    <source>
        <dbReference type="ARBA" id="ARBA00023016"/>
    </source>
</evidence>
<comment type="function">
    <text evidence="11">Plays a role in repairing double-strand DNA breaks, probably involving stabilizing or processing branched DNA or blocked replication forks.</text>
</comment>
<dbReference type="HAMAP" id="MF_01498">
    <property type="entry name" value="RadA_bact"/>
    <property type="match status" value="1"/>
</dbReference>
<evidence type="ECO:0000259" key="14">
    <source>
        <dbReference type="PROSITE" id="PS50162"/>
    </source>
</evidence>
<keyword evidence="3 11" id="KW-0227">DNA damage</keyword>
<feature type="region of interest" description="Lon-protease-like" evidence="11">
    <location>
        <begin position="358"/>
        <end position="455"/>
    </location>
</feature>
<organism evidence="15 16">
    <name type="scientific">Desulfonatronum thiosulfatophilum</name>
    <dbReference type="NCBI Taxonomy" id="617002"/>
    <lineage>
        <taxon>Bacteria</taxon>
        <taxon>Pseudomonadati</taxon>
        <taxon>Thermodesulfobacteriota</taxon>
        <taxon>Desulfovibrionia</taxon>
        <taxon>Desulfovibrionales</taxon>
        <taxon>Desulfonatronaceae</taxon>
        <taxon>Desulfonatronum</taxon>
    </lineage>
</organism>
<dbReference type="PROSITE" id="PS50162">
    <property type="entry name" value="RECA_2"/>
    <property type="match status" value="1"/>
</dbReference>
<gene>
    <name evidence="11" type="primary">radA</name>
    <name evidence="15" type="ORF">SAMN05660653_00204</name>
</gene>
<keyword evidence="6 13" id="KW-0862">Zinc</keyword>